<name>A0AAJ7L3H9_9ACAR</name>
<dbReference type="InterPro" id="IPR027417">
    <property type="entry name" value="P-loop_NTPase"/>
</dbReference>
<evidence type="ECO:0000313" key="1">
    <source>
        <dbReference type="Proteomes" id="UP000694867"/>
    </source>
</evidence>
<gene>
    <name evidence="2" type="primary">LOC108864070</name>
</gene>
<dbReference type="PANTHER" id="PTHR47642">
    <property type="entry name" value="ATP-DEPENDENT DNA HELICASE"/>
    <property type="match status" value="1"/>
</dbReference>
<proteinExistence type="predicted"/>
<dbReference type="SUPFAM" id="SSF52540">
    <property type="entry name" value="P-loop containing nucleoside triphosphate hydrolases"/>
    <property type="match status" value="1"/>
</dbReference>
<dbReference type="InterPro" id="IPR051055">
    <property type="entry name" value="PIF1_helicase"/>
</dbReference>
<dbReference type="Proteomes" id="UP000694867">
    <property type="component" value="Unplaced"/>
</dbReference>
<reference evidence="2" key="1">
    <citation type="submission" date="2025-08" db="UniProtKB">
        <authorList>
            <consortium name="RefSeq"/>
        </authorList>
    </citation>
    <scope>IDENTIFICATION</scope>
</reference>
<dbReference type="CDD" id="cd18809">
    <property type="entry name" value="SF1_C_RecD"/>
    <property type="match status" value="1"/>
</dbReference>
<keyword evidence="1" id="KW-1185">Reference proteome</keyword>
<dbReference type="Gene3D" id="3.40.50.300">
    <property type="entry name" value="P-loop containing nucleotide triphosphate hydrolases"/>
    <property type="match status" value="1"/>
</dbReference>
<dbReference type="GeneID" id="108864070"/>
<dbReference type="RefSeq" id="XP_018494513.1">
    <property type="nucleotide sequence ID" value="XM_018638997.1"/>
</dbReference>
<organism evidence="1 2">
    <name type="scientific">Galendromus occidentalis</name>
    <name type="common">western predatory mite</name>
    <dbReference type="NCBI Taxonomy" id="34638"/>
    <lineage>
        <taxon>Eukaryota</taxon>
        <taxon>Metazoa</taxon>
        <taxon>Ecdysozoa</taxon>
        <taxon>Arthropoda</taxon>
        <taxon>Chelicerata</taxon>
        <taxon>Arachnida</taxon>
        <taxon>Acari</taxon>
        <taxon>Parasitiformes</taxon>
        <taxon>Mesostigmata</taxon>
        <taxon>Gamasina</taxon>
        <taxon>Phytoseioidea</taxon>
        <taxon>Phytoseiidae</taxon>
        <taxon>Typhlodrominae</taxon>
        <taxon>Galendromus</taxon>
    </lineage>
</organism>
<dbReference type="PANTHER" id="PTHR47642:SF6">
    <property type="entry name" value="ATP-DEPENDENT DNA HELICASE"/>
    <property type="match status" value="1"/>
</dbReference>
<sequence>MIQSRFRSHDWCNSNLSKHVVRLYFNNADVEQYNTNAIPDGGSTDNVTSLDSYTGYSTETERWEAVSKVHRMKARDTGNLLYLIRFREGYPYMLTTNVDVEDGLVNGAIGTLRYIENYESSRRKMKIKYRAHVHCKHGILDERWVPIELPSANVNITKSIKCRRLQFPLSPAYALTIHKSQGGTSAQIVYDYHKNHKQQLVYVALSRVTSLDGLFLTNTDDDFTFYHARTQTTCSVAN</sequence>
<evidence type="ECO:0000313" key="2">
    <source>
        <dbReference type="RefSeq" id="XP_018494513.1"/>
    </source>
</evidence>
<dbReference type="AlphaFoldDB" id="A0AAJ7L3H9"/>
<accession>A0AAJ7L3H9</accession>
<dbReference type="KEGG" id="goe:108864070"/>
<protein>
    <submittedName>
        <fullName evidence="2">ATP-dependent DNA helicase PIF1-like</fullName>
    </submittedName>
</protein>